<reference evidence="1" key="1">
    <citation type="journal article" date="2019" name="Sci. Rep.">
        <title>Draft genome of Tanacetum cinerariifolium, the natural source of mosquito coil.</title>
        <authorList>
            <person name="Yamashiro T."/>
            <person name="Shiraishi A."/>
            <person name="Satake H."/>
            <person name="Nakayama K."/>
        </authorList>
    </citation>
    <scope>NUCLEOTIDE SEQUENCE</scope>
</reference>
<feature type="non-terminal residue" evidence="1">
    <location>
        <position position="1"/>
    </location>
</feature>
<name>A0A699QPK2_TANCI</name>
<protein>
    <submittedName>
        <fullName evidence="1">Uncharacterized protein</fullName>
    </submittedName>
</protein>
<gene>
    <name evidence="1" type="ORF">Tci_845206</name>
</gene>
<dbReference type="EMBL" id="BKCJ011041573">
    <property type="protein sequence ID" value="GFC73236.1"/>
    <property type="molecule type" value="Genomic_DNA"/>
</dbReference>
<dbReference type="AlphaFoldDB" id="A0A699QPK2"/>
<accession>A0A699QPK2</accession>
<sequence length="230" mass="26426">TDTELGGYVREFEMRVRQDTAGGFRADYGFVATVDREIMRDPEREVGYGITDSWDEIVETLQGAPVSTDTELGGYVREFEMRVRQDTDEIYMRLDDEQIERQLLAGRLNMLFRDRRAHAYIRQLMKTEARMSREAWVRATDASDLVHGEVMSLRTTVLGQILEIRELQATDRRRSTEILELRTALQGQVKALQGQVTALQARVTNFTGTAGTCWRSYTVRDCPRGTSQRC</sequence>
<evidence type="ECO:0000313" key="1">
    <source>
        <dbReference type="EMBL" id="GFC73236.1"/>
    </source>
</evidence>
<organism evidence="1">
    <name type="scientific">Tanacetum cinerariifolium</name>
    <name type="common">Dalmatian daisy</name>
    <name type="synonym">Chrysanthemum cinerariifolium</name>
    <dbReference type="NCBI Taxonomy" id="118510"/>
    <lineage>
        <taxon>Eukaryota</taxon>
        <taxon>Viridiplantae</taxon>
        <taxon>Streptophyta</taxon>
        <taxon>Embryophyta</taxon>
        <taxon>Tracheophyta</taxon>
        <taxon>Spermatophyta</taxon>
        <taxon>Magnoliopsida</taxon>
        <taxon>eudicotyledons</taxon>
        <taxon>Gunneridae</taxon>
        <taxon>Pentapetalae</taxon>
        <taxon>asterids</taxon>
        <taxon>campanulids</taxon>
        <taxon>Asterales</taxon>
        <taxon>Asteraceae</taxon>
        <taxon>Asteroideae</taxon>
        <taxon>Anthemideae</taxon>
        <taxon>Anthemidinae</taxon>
        <taxon>Tanacetum</taxon>
    </lineage>
</organism>
<comment type="caution">
    <text evidence="1">The sequence shown here is derived from an EMBL/GenBank/DDBJ whole genome shotgun (WGS) entry which is preliminary data.</text>
</comment>
<proteinExistence type="predicted"/>